<dbReference type="Gene3D" id="3.40.220.10">
    <property type="entry name" value="Leucine Aminopeptidase, subunit E, domain 1"/>
    <property type="match status" value="1"/>
</dbReference>
<dbReference type="InterPro" id="IPR002589">
    <property type="entry name" value="Macro_dom"/>
</dbReference>
<dbReference type="SUPFAM" id="SSF52949">
    <property type="entry name" value="Macro domain-like"/>
    <property type="match status" value="1"/>
</dbReference>
<accession>A0A7H8XN33</accession>
<reference evidence="1 2" key="1">
    <citation type="submission" date="2020-07" db="EMBL/GenBank/DDBJ databases">
        <title>A bifunctional nitrone conjugated secondary metabolite targeting the ribosome.</title>
        <authorList>
            <person name="Limbrick E.M."/>
            <person name="Graf M."/>
            <person name="Derewacz D.K."/>
            <person name="Nguyen F."/>
            <person name="Spraggins J.M."/>
            <person name="Wieland M."/>
            <person name="Ynigez-Gutierrez A.E."/>
            <person name="Reisman B.J."/>
            <person name="Zinshteyn B."/>
            <person name="McCulloch K."/>
            <person name="Iverson T.M."/>
            <person name="Green R."/>
            <person name="Wilson D.N."/>
            <person name="Bachmann B.O."/>
        </authorList>
    </citation>
    <scope>NUCLEOTIDE SEQUENCE [LARGE SCALE GENOMIC DNA]</scope>
    <source>
        <strain evidence="2">aurantiaca</strain>
    </source>
</reference>
<dbReference type="KEGG" id="mcab:HXZ27_16250"/>
<dbReference type="AlphaFoldDB" id="A0A7H8XN33"/>
<proteinExistence type="predicted"/>
<gene>
    <name evidence="1" type="ORF">HXZ27_16250</name>
</gene>
<evidence type="ECO:0000313" key="1">
    <source>
        <dbReference type="EMBL" id="QLD25569.1"/>
    </source>
</evidence>
<dbReference type="Proteomes" id="UP000509335">
    <property type="component" value="Chromosome"/>
</dbReference>
<dbReference type="SMART" id="SM00506">
    <property type="entry name" value="A1pp"/>
    <property type="match status" value="1"/>
</dbReference>
<dbReference type="EMBL" id="CP058322">
    <property type="protein sequence ID" value="QLD25569.1"/>
    <property type="molecule type" value="Genomic_DNA"/>
</dbReference>
<sequence>MTPLLLAVTGVLVSIGILLQILFSDPRRAGRQAAMQLPSVLLYAVAVSLLMFSIFPDSYADGRALGFSIGGAAAFVLAFTTLSFQWLARAGKRDELEADARRARDEVEQLKLRLTIVEAARKPQRLQRTVRTLALVRQDRRHRLGIVTGNIANVTGVDVWVNAENTQMEMARPTEPTISGTIRYRGGRRDAAGTLVDDLIYTELREVARRTPVAPATVFTTTSGALADANGVKRILHVASVDGSPGTGYRQVADVGGCMRNVLAELDRLNAAGEQLRSVLLPLLGTGNGGGDPERTAKVMIEAALDYFRAHPASRVRTVYLLAFTDLEEQIVRLALTEHGDISGLVRE</sequence>
<evidence type="ECO:0000313" key="2">
    <source>
        <dbReference type="Proteomes" id="UP000509335"/>
    </source>
</evidence>
<name>A0A7H8XN33_9ACTN</name>
<dbReference type="InterPro" id="IPR043472">
    <property type="entry name" value="Macro_dom-like"/>
</dbReference>
<protein>
    <submittedName>
        <fullName evidence="1">Macro domain-containing protein</fullName>
    </submittedName>
</protein>
<organism evidence="1 2">
    <name type="scientific">Micromonospora carbonacea</name>
    <dbReference type="NCBI Taxonomy" id="47853"/>
    <lineage>
        <taxon>Bacteria</taxon>
        <taxon>Bacillati</taxon>
        <taxon>Actinomycetota</taxon>
        <taxon>Actinomycetes</taxon>
        <taxon>Micromonosporales</taxon>
        <taxon>Micromonosporaceae</taxon>
        <taxon>Micromonospora</taxon>
    </lineage>
</organism>
<dbReference type="PROSITE" id="PS51154">
    <property type="entry name" value="MACRO"/>
    <property type="match status" value="1"/>
</dbReference>
<dbReference type="Pfam" id="PF01661">
    <property type="entry name" value="Macro"/>
    <property type="match status" value="1"/>
</dbReference>